<dbReference type="EMBL" id="JAYKXN010000006">
    <property type="protein sequence ID" value="KAK7279909.1"/>
    <property type="molecule type" value="Genomic_DNA"/>
</dbReference>
<feature type="repeat" description="PPR" evidence="3">
    <location>
        <begin position="467"/>
        <end position="501"/>
    </location>
</feature>
<dbReference type="Pfam" id="PF01535">
    <property type="entry name" value="PPR"/>
    <property type="match status" value="4"/>
</dbReference>
<comment type="similarity">
    <text evidence="1">Belongs to the PPR family. P subfamily.</text>
</comment>
<proteinExistence type="inferred from homology"/>
<feature type="repeat" description="PPR" evidence="3">
    <location>
        <begin position="502"/>
        <end position="536"/>
    </location>
</feature>
<sequence length="538" mass="60899">MGSKSKELKKLFLRFYHSNTDTAFDVNMATAISNSFRRGWNWDTITRKFGSVELNNSLVENVLLQLKSPTDAKAALGFFHWATKRNTYQHQTRSYCIAIHVLLGATLVTDAKALLESLSNKYTDPIAVRAVVDSLLDTCHLVASGSRHLAVNLLIQTYARMRVMEVAFYVCRYAMERGFSVSVVSFNSLLHVVQRSEKCGFVWDVYECMIQRRIYPTVVSFRIMIDALCKEGELENVVNTVDRIMGKRSSIAPSVIVNCGLILRMLERGQVEEESVVVILLKRLLQKNLISDSVAYSLIVHTKVVFGNLDSVWELYGEMLRRGLQANSFVYTSFIGAFCRDGRIGEAIGLMHEMEGKGLKPYGQTFEHVIVGCVDSDRLEECLSVFEKMLIVGIVPGCLAFNKVVEKLCEKGNMEKANAMLTMLMDKGFVPDDVMFFNMMRGYSEKNEVQEVLKLYYEMEYRSMSPGLSVFALIIQSLCRCGKVEDAEKYLRIMRGRSITPDVTVYKALIAGQMKKGDSVRALHLHNEMVSLELQPSY</sequence>
<evidence type="ECO:0000256" key="1">
    <source>
        <dbReference type="ARBA" id="ARBA00007626"/>
    </source>
</evidence>
<keyword evidence="2" id="KW-0677">Repeat</keyword>
<feature type="repeat" description="PPR" evidence="3">
    <location>
        <begin position="292"/>
        <end position="326"/>
    </location>
</feature>
<dbReference type="InterPro" id="IPR011990">
    <property type="entry name" value="TPR-like_helical_dom_sf"/>
</dbReference>
<feature type="repeat" description="PPR" evidence="3">
    <location>
        <begin position="397"/>
        <end position="431"/>
    </location>
</feature>
<organism evidence="4 5">
    <name type="scientific">Clitoria ternatea</name>
    <name type="common">Butterfly pea</name>
    <dbReference type="NCBI Taxonomy" id="43366"/>
    <lineage>
        <taxon>Eukaryota</taxon>
        <taxon>Viridiplantae</taxon>
        <taxon>Streptophyta</taxon>
        <taxon>Embryophyta</taxon>
        <taxon>Tracheophyta</taxon>
        <taxon>Spermatophyta</taxon>
        <taxon>Magnoliopsida</taxon>
        <taxon>eudicotyledons</taxon>
        <taxon>Gunneridae</taxon>
        <taxon>Pentapetalae</taxon>
        <taxon>rosids</taxon>
        <taxon>fabids</taxon>
        <taxon>Fabales</taxon>
        <taxon>Fabaceae</taxon>
        <taxon>Papilionoideae</taxon>
        <taxon>50 kb inversion clade</taxon>
        <taxon>NPAAA clade</taxon>
        <taxon>indigoferoid/millettioid clade</taxon>
        <taxon>Phaseoleae</taxon>
        <taxon>Clitoria</taxon>
    </lineage>
</organism>
<dbReference type="PROSITE" id="PS51375">
    <property type="entry name" value="PPR"/>
    <property type="match status" value="6"/>
</dbReference>
<dbReference type="PANTHER" id="PTHR47941">
    <property type="entry name" value="PENTATRICOPEPTIDE REPEAT-CONTAINING PROTEIN 3, MITOCHONDRIAL"/>
    <property type="match status" value="1"/>
</dbReference>
<evidence type="ECO:0000256" key="2">
    <source>
        <dbReference type="ARBA" id="ARBA00022737"/>
    </source>
</evidence>
<evidence type="ECO:0000313" key="5">
    <source>
        <dbReference type="Proteomes" id="UP001359559"/>
    </source>
</evidence>
<dbReference type="AlphaFoldDB" id="A0AAN9IIH8"/>
<dbReference type="Gene3D" id="1.25.40.10">
    <property type="entry name" value="Tetratricopeptide repeat domain"/>
    <property type="match status" value="3"/>
</dbReference>
<name>A0AAN9IIH8_CLITE</name>
<dbReference type="NCBIfam" id="TIGR00756">
    <property type="entry name" value="PPR"/>
    <property type="match status" value="4"/>
</dbReference>
<protein>
    <recommendedName>
        <fullName evidence="6">Pentatricopeptide repeat-containing protein</fullName>
    </recommendedName>
</protein>
<evidence type="ECO:0000313" key="4">
    <source>
        <dbReference type="EMBL" id="KAK7279909.1"/>
    </source>
</evidence>
<feature type="repeat" description="PPR" evidence="3">
    <location>
        <begin position="432"/>
        <end position="466"/>
    </location>
</feature>
<accession>A0AAN9IIH8</accession>
<feature type="repeat" description="PPR" evidence="3">
    <location>
        <begin position="327"/>
        <end position="361"/>
    </location>
</feature>
<dbReference type="Proteomes" id="UP001359559">
    <property type="component" value="Unassembled WGS sequence"/>
</dbReference>
<keyword evidence="5" id="KW-1185">Reference proteome</keyword>
<reference evidence="4 5" key="1">
    <citation type="submission" date="2024-01" db="EMBL/GenBank/DDBJ databases">
        <title>The genomes of 5 underutilized Papilionoideae crops provide insights into root nodulation and disease resistance.</title>
        <authorList>
            <person name="Yuan L."/>
        </authorList>
    </citation>
    <scope>NUCLEOTIDE SEQUENCE [LARGE SCALE GENOMIC DNA]</scope>
    <source>
        <strain evidence="4">LY-2023</strain>
        <tissue evidence="4">Leaf</tissue>
    </source>
</reference>
<evidence type="ECO:0000256" key="3">
    <source>
        <dbReference type="PROSITE-ProRule" id="PRU00708"/>
    </source>
</evidence>
<dbReference type="Pfam" id="PF12854">
    <property type="entry name" value="PPR_1"/>
    <property type="match status" value="1"/>
</dbReference>
<gene>
    <name evidence="4" type="ORF">RJT34_24969</name>
</gene>
<dbReference type="Pfam" id="PF13041">
    <property type="entry name" value="PPR_2"/>
    <property type="match status" value="1"/>
</dbReference>
<comment type="caution">
    <text evidence="4">The sequence shown here is derived from an EMBL/GenBank/DDBJ whole genome shotgun (WGS) entry which is preliminary data.</text>
</comment>
<dbReference type="InterPro" id="IPR002885">
    <property type="entry name" value="PPR_rpt"/>
</dbReference>
<evidence type="ECO:0008006" key="6">
    <source>
        <dbReference type="Google" id="ProtNLM"/>
    </source>
</evidence>